<reference evidence="9 10" key="1">
    <citation type="journal article" date="2014" name="FEMS Microbiol. Ecol.">
        <title>Sphaerotilus natans encrusted with nanoball-shaped Fe(III) oxide minerals formed by nitrate-reducing mixotrophic Fe(II) oxidation.</title>
        <authorList>
            <person name="Park S."/>
            <person name="Kim D.H."/>
            <person name="Lee J.H."/>
            <person name="Hur H.G."/>
        </authorList>
    </citation>
    <scope>NUCLEOTIDE SEQUENCE [LARGE SCALE GENOMIC DNA]</scope>
    <source>
        <strain evidence="9 10">DSM 6575</strain>
    </source>
</reference>
<dbReference type="EMBL" id="AZRA01000091">
    <property type="protein sequence ID" value="KDB51252.1"/>
    <property type="molecule type" value="Genomic_DNA"/>
</dbReference>
<dbReference type="InterPro" id="IPR038766">
    <property type="entry name" value="Membrane_comp_ABC_pdt"/>
</dbReference>
<dbReference type="InterPro" id="IPR025857">
    <property type="entry name" value="MacB_PCD"/>
</dbReference>
<dbReference type="AlphaFoldDB" id="A0A059KIF3"/>
<dbReference type="Pfam" id="PF12704">
    <property type="entry name" value="MacB_PCD"/>
    <property type="match status" value="1"/>
</dbReference>
<feature type="domain" description="MacB-like periplasmic core" evidence="8">
    <location>
        <begin position="29"/>
        <end position="239"/>
    </location>
</feature>
<evidence type="ECO:0000256" key="6">
    <source>
        <dbReference type="SAM" id="Phobius"/>
    </source>
</evidence>
<proteinExistence type="predicted"/>
<evidence type="ECO:0000256" key="5">
    <source>
        <dbReference type="ARBA" id="ARBA00023136"/>
    </source>
</evidence>
<feature type="transmembrane region" description="Helical" evidence="6">
    <location>
        <begin position="721"/>
        <end position="744"/>
    </location>
</feature>
<keyword evidence="2" id="KW-1003">Cell membrane</keyword>
<keyword evidence="3 6" id="KW-0812">Transmembrane</keyword>
<feature type="transmembrane region" description="Helical" evidence="6">
    <location>
        <begin position="486"/>
        <end position="508"/>
    </location>
</feature>
<gene>
    <name evidence="9" type="ORF">X805_31590</name>
</gene>
<dbReference type="RefSeq" id="WP_037483984.1">
    <property type="nucleotide sequence ID" value="NZ_AZRA01000091.1"/>
</dbReference>
<dbReference type="InterPro" id="IPR003838">
    <property type="entry name" value="ABC3_permease_C"/>
</dbReference>
<evidence type="ECO:0000256" key="3">
    <source>
        <dbReference type="ARBA" id="ARBA00022692"/>
    </source>
</evidence>
<feature type="transmembrane region" description="Helical" evidence="6">
    <location>
        <begin position="318"/>
        <end position="343"/>
    </location>
</feature>
<feature type="transmembrane region" description="Helical" evidence="6">
    <location>
        <begin position="815"/>
        <end position="834"/>
    </location>
</feature>
<keyword evidence="5 6" id="KW-0472">Membrane</keyword>
<feature type="transmembrane region" description="Helical" evidence="6">
    <location>
        <begin position="411"/>
        <end position="429"/>
    </location>
</feature>
<evidence type="ECO:0000256" key="4">
    <source>
        <dbReference type="ARBA" id="ARBA00022989"/>
    </source>
</evidence>
<feature type="domain" description="ABC3 transporter permease C-terminal" evidence="7">
    <location>
        <begin position="725"/>
        <end position="840"/>
    </location>
</feature>
<comment type="caution">
    <text evidence="9">The sequence shown here is derived from an EMBL/GenBank/DDBJ whole genome shotgun (WGS) entry which is preliminary data.</text>
</comment>
<name>A0A059KIF3_9BURK</name>
<feature type="transmembrane region" description="Helical" evidence="6">
    <location>
        <begin position="264"/>
        <end position="283"/>
    </location>
</feature>
<feature type="transmembrane region" description="Helical" evidence="6">
    <location>
        <begin position="435"/>
        <end position="459"/>
    </location>
</feature>
<dbReference type="PANTHER" id="PTHR30287">
    <property type="entry name" value="MEMBRANE COMPONENT OF PREDICTED ABC SUPERFAMILY METABOLITE UPTAKE TRANSPORTER"/>
    <property type="match status" value="1"/>
</dbReference>
<dbReference type="PATRIC" id="fig|1286631.3.peg.3081"/>
<sequence>MRRSRPAGALPLLLTLIAQEMRHHPGRVAVALLAVALGVALAFAVHLINASALAEFGQAVRTVNGQPDLELRPAGARQLDEALYAQVAARPEVALASPVIEIDTVALDAGGRKRGLRVIGQDMLVAAALAPALLPRPDPALREASGDAPRLAALDPDRLFLNPAAQRLFGVTPGGTLRVQSGGRLVALTVSGSVAADTSPLAVIDIAGAQAHFDRLGQLGRIDLRLAPGADRAALLAALGPGVRAAAPDEAAQRVSNLSQAYRVNLTVLALVALFTGAFLVFSVQSQAVAKRVPQLALLGVIGMTGRERLALVLLESALLGSVGALIGLALGAGLALLALQVLGGDLGSGLLGGGAPALQWSGNAAAVYGGLGLLAALAGGWQPAQVAARLAPAQSLKGLGGEDLQARRPWLGPLLLALGVALAFAPPWQGLPLGAYAAVALLLVGGIVTVPLLVGGVLGRRPGARQPILLLALERARDQRDSATITVAGVVASLALSVALTVMVASFRDSVTGWLDEVLPADLYARTAATLAQADGAYLEPDFVRAAAALPGVARVQAQRIVPVDLDPARPPLALIAREIGDARRTLPLVGEPAEPVGDGRPEIWASEGAVALHGLAPGRVLALPLPDGRRIEVRVRGVWRDYARQSGALAIERDTWQRLSGDRRVNDLALWLAPGTDPGAVQAGLRALAADAALLEIASPAQIRATSLAIFDRSFAVTYWLQAVAIVIGLFGIAASFSSQVLARRREFGALQHLGMARRQVLALVCAEGAVWTGFGALLGLALGLAVSVVLVHVVNPQSFHWTMEMALPWGRLAALAAAVLIAGTLTAWIAGRAAASREMALAVKEDW</sequence>
<dbReference type="Pfam" id="PF02687">
    <property type="entry name" value="FtsX"/>
    <property type="match status" value="2"/>
</dbReference>
<organism evidence="9 10">
    <name type="scientific">Sphaerotilus natans subsp. natans DSM 6575</name>
    <dbReference type="NCBI Taxonomy" id="1286631"/>
    <lineage>
        <taxon>Bacteria</taxon>
        <taxon>Pseudomonadati</taxon>
        <taxon>Pseudomonadota</taxon>
        <taxon>Betaproteobacteria</taxon>
        <taxon>Burkholderiales</taxon>
        <taxon>Sphaerotilaceae</taxon>
        <taxon>Sphaerotilus</taxon>
    </lineage>
</organism>
<comment type="subcellular location">
    <subcellularLocation>
        <location evidence="1">Cell membrane</location>
        <topology evidence="1">Multi-pass membrane protein</topology>
    </subcellularLocation>
</comment>
<dbReference type="eggNOG" id="COG0577">
    <property type="taxonomic scope" value="Bacteria"/>
</dbReference>
<evidence type="ECO:0000256" key="2">
    <source>
        <dbReference type="ARBA" id="ARBA00022475"/>
    </source>
</evidence>
<keyword evidence="10" id="KW-1185">Reference proteome</keyword>
<evidence type="ECO:0000256" key="1">
    <source>
        <dbReference type="ARBA" id="ARBA00004651"/>
    </source>
</evidence>
<accession>A0A059KIF3</accession>
<feature type="transmembrane region" description="Helical" evidence="6">
    <location>
        <begin position="363"/>
        <end position="382"/>
    </location>
</feature>
<keyword evidence="4 6" id="KW-1133">Transmembrane helix</keyword>
<evidence type="ECO:0000259" key="8">
    <source>
        <dbReference type="Pfam" id="PF12704"/>
    </source>
</evidence>
<evidence type="ECO:0000313" key="9">
    <source>
        <dbReference type="EMBL" id="KDB51252.1"/>
    </source>
</evidence>
<feature type="transmembrane region" description="Helical" evidence="6">
    <location>
        <begin position="28"/>
        <end position="48"/>
    </location>
</feature>
<evidence type="ECO:0000259" key="7">
    <source>
        <dbReference type="Pfam" id="PF02687"/>
    </source>
</evidence>
<dbReference type="GO" id="GO:0005886">
    <property type="term" value="C:plasma membrane"/>
    <property type="evidence" value="ECO:0007669"/>
    <property type="project" value="UniProtKB-SubCell"/>
</dbReference>
<dbReference type="Proteomes" id="UP000026714">
    <property type="component" value="Unassembled WGS sequence"/>
</dbReference>
<dbReference type="STRING" id="34103.SAMN05421778_105126"/>
<dbReference type="PANTHER" id="PTHR30287:SF2">
    <property type="entry name" value="BLL1001 PROTEIN"/>
    <property type="match status" value="1"/>
</dbReference>
<feature type="domain" description="ABC3 transporter permease C-terminal" evidence="7">
    <location>
        <begin position="268"/>
        <end position="391"/>
    </location>
</feature>
<feature type="transmembrane region" description="Helical" evidence="6">
    <location>
        <begin position="764"/>
        <end position="795"/>
    </location>
</feature>
<evidence type="ECO:0000313" key="10">
    <source>
        <dbReference type="Proteomes" id="UP000026714"/>
    </source>
</evidence>
<protein>
    <submittedName>
        <fullName evidence="9">Uncharacterized protein</fullName>
    </submittedName>
</protein>